<proteinExistence type="predicted"/>
<keyword evidence="3" id="KW-1185">Reference proteome</keyword>
<keyword evidence="1" id="KW-0472">Membrane</keyword>
<accession>A0ABX3K6W2</accession>
<evidence type="ECO:0008006" key="4">
    <source>
        <dbReference type="Google" id="ProtNLM"/>
    </source>
</evidence>
<dbReference type="Proteomes" id="UP000189410">
    <property type="component" value="Unassembled WGS sequence"/>
</dbReference>
<protein>
    <recommendedName>
        <fullName evidence="4">Phage abortive infection protein</fullName>
    </recommendedName>
</protein>
<dbReference type="RefSeq" id="WP_077668413.1">
    <property type="nucleotide sequence ID" value="NZ_MUFB01000022.1"/>
</dbReference>
<evidence type="ECO:0000313" key="3">
    <source>
        <dbReference type="Proteomes" id="UP000189410"/>
    </source>
</evidence>
<organism evidence="2 3">
    <name type="scientific">Salinivibrio siamensis</name>
    <dbReference type="NCBI Taxonomy" id="414286"/>
    <lineage>
        <taxon>Bacteria</taxon>
        <taxon>Pseudomonadati</taxon>
        <taxon>Pseudomonadota</taxon>
        <taxon>Gammaproteobacteria</taxon>
        <taxon>Vibrionales</taxon>
        <taxon>Vibrionaceae</taxon>
        <taxon>Salinivibrio</taxon>
    </lineage>
</organism>
<gene>
    <name evidence="2" type="ORF">BZG73_11975</name>
</gene>
<sequence length="232" mass="26667">MLIYLCAIFVLALSIPVSLYMSQFGLGLWDDHTKWAEMGSFFGGVLGPVVTIISVGFLYVQLKAHQKQQQYTFDTLKLQKIESDISFFASVVKSELEREIETMDSKTLQSVLSHHAAEFCSVHTYYQGDEDPNLIVKEFGRRSFDFLICYESLFASWSAINAHLHSLKTIDDSLGMDNYKSQRARVFTILDSYICSHLDTIVMTLEQDFKPHFRPSFEESREKVQTSIEKRT</sequence>
<feature type="transmembrane region" description="Helical" evidence="1">
    <location>
        <begin position="38"/>
        <end position="60"/>
    </location>
</feature>
<evidence type="ECO:0000313" key="2">
    <source>
        <dbReference type="EMBL" id="OOE83212.1"/>
    </source>
</evidence>
<keyword evidence="1" id="KW-1133">Transmembrane helix</keyword>
<keyword evidence="1" id="KW-0812">Transmembrane</keyword>
<dbReference type="EMBL" id="MUFB01000022">
    <property type="protein sequence ID" value="OOE83212.1"/>
    <property type="molecule type" value="Genomic_DNA"/>
</dbReference>
<evidence type="ECO:0000256" key="1">
    <source>
        <dbReference type="SAM" id="Phobius"/>
    </source>
</evidence>
<reference evidence="2 3" key="1">
    <citation type="journal article" date="2017" name="Genome Announc.">
        <title>Draft Genome Sequences of Salinivibrio proteolyticus, Salinivibrio sharmensis, Salinivibrio siamensis, Salinivibrio costicola subsp. alcaliphilus, Salinivibrio costicola subsp. vallismortis, and 29 New Isolates Belonging to the Genus Salinivibrio.</title>
        <authorList>
            <person name="Lopez-Hermoso C."/>
            <person name="de la Haba R.R."/>
            <person name="Sanchez-Porro C."/>
            <person name="Bayliss S.C."/>
            <person name="Feil E.J."/>
            <person name="Ventosa A."/>
        </authorList>
    </citation>
    <scope>NUCLEOTIDE SEQUENCE [LARGE SCALE GENOMIC DNA]</scope>
    <source>
        <strain evidence="2 3">JCM 14472</strain>
    </source>
</reference>
<name>A0ABX3K6W2_9GAMM</name>
<comment type="caution">
    <text evidence="2">The sequence shown here is derived from an EMBL/GenBank/DDBJ whole genome shotgun (WGS) entry which is preliminary data.</text>
</comment>